<protein>
    <submittedName>
        <fullName evidence="1">Uncharacterized protein</fullName>
    </submittedName>
</protein>
<evidence type="ECO:0000313" key="2">
    <source>
        <dbReference type="Proteomes" id="UP000033881"/>
    </source>
</evidence>
<organism evidence="1 2">
    <name type="scientific">Candidatus Woesebacteria bacterium GW2011_GWB1_39_12</name>
    <dbReference type="NCBI Taxonomy" id="1618574"/>
    <lineage>
        <taxon>Bacteria</taxon>
        <taxon>Candidatus Woeseibacteriota</taxon>
    </lineage>
</organism>
<reference evidence="1 2" key="1">
    <citation type="journal article" date="2015" name="Nature">
        <title>rRNA introns, odd ribosomes, and small enigmatic genomes across a large radiation of phyla.</title>
        <authorList>
            <person name="Brown C.T."/>
            <person name="Hug L.A."/>
            <person name="Thomas B.C."/>
            <person name="Sharon I."/>
            <person name="Castelle C.J."/>
            <person name="Singh A."/>
            <person name="Wilkins M.J."/>
            <person name="Williams K.H."/>
            <person name="Banfield J.F."/>
        </authorList>
    </citation>
    <scope>NUCLEOTIDE SEQUENCE [LARGE SCALE GENOMIC DNA]</scope>
</reference>
<proteinExistence type="predicted"/>
<dbReference type="EMBL" id="LBWB01000003">
    <property type="protein sequence ID" value="KKR01616.1"/>
    <property type="molecule type" value="Genomic_DNA"/>
</dbReference>
<comment type="caution">
    <text evidence="1">The sequence shown here is derived from an EMBL/GenBank/DDBJ whole genome shotgun (WGS) entry which is preliminary data.</text>
</comment>
<name>A0A0G0MMI9_9BACT</name>
<dbReference type="Proteomes" id="UP000033881">
    <property type="component" value="Unassembled WGS sequence"/>
</dbReference>
<dbReference type="AlphaFoldDB" id="A0A0G0MMI9"/>
<accession>A0A0G0MMI9</accession>
<gene>
    <name evidence="1" type="ORF">UT24_C0003G0023</name>
</gene>
<evidence type="ECO:0000313" key="1">
    <source>
        <dbReference type="EMBL" id="KKR01616.1"/>
    </source>
</evidence>
<sequence>MQAIVRGTRFRDITFQPNGFNGKPAFRIKVDDCAILTDKGSRKHEQVLVIIPAFGNEDALTNLLGEAVLQYRMWIKEHER</sequence>
<dbReference type="STRING" id="1618574.UT24_C0003G0023"/>